<feature type="binding site" evidence="5">
    <location>
        <position position="127"/>
    </location>
    <ligand>
        <name>Mg(2+)</name>
        <dbReference type="ChEBI" id="CHEBI:18420"/>
        <label>2</label>
    </ligand>
</feature>
<keyword evidence="5" id="KW-0963">Cytoplasm</keyword>
<evidence type="ECO:0000313" key="7">
    <source>
        <dbReference type="EMBL" id="SFR40932.1"/>
    </source>
</evidence>
<evidence type="ECO:0000313" key="8">
    <source>
        <dbReference type="Proteomes" id="UP000198531"/>
    </source>
</evidence>
<proteinExistence type="inferred from homology"/>
<dbReference type="GO" id="GO:0005737">
    <property type="term" value="C:cytoplasm"/>
    <property type="evidence" value="ECO:0007669"/>
    <property type="project" value="UniProtKB-SubCell"/>
</dbReference>
<evidence type="ECO:0000256" key="1">
    <source>
        <dbReference type="ARBA" id="ARBA00001946"/>
    </source>
</evidence>
<keyword evidence="2 5" id="KW-0479">Metal-binding</keyword>
<keyword evidence="3 5" id="KW-0378">Hydrolase</keyword>
<dbReference type="EMBL" id="FOYT01000001">
    <property type="protein sequence ID" value="SFR40932.1"/>
    <property type="molecule type" value="Genomic_DNA"/>
</dbReference>
<dbReference type="GO" id="GO:0004427">
    <property type="term" value="F:inorganic diphosphate phosphatase activity"/>
    <property type="evidence" value="ECO:0007669"/>
    <property type="project" value="UniProtKB-UniRule"/>
</dbReference>
<dbReference type="SUPFAM" id="SSF50324">
    <property type="entry name" value="Inorganic pyrophosphatase"/>
    <property type="match status" value="1"/>
</dbReference>
<dbReference type="InterPro" id="IPR006311">
    <property type="entry name" value="TAT_signal"/>
</dbReference>
<comment type="subunit">
    <text evidence="5">Homohexamer.</text>
</comment>
<dbReference type="Pfam" id="PF00719">
    <property type="entry name" value="Pyrophosphatase"/>
    <property type="match status" value="1"/>
</dbReference>
<organism evidence="7 8">
    <name type="scientific">Halogeometricum rufum</name>
    <dbReference type="NCBI Taxonomy" id="553469"/>
    <lineage>
        <taxon>Archaea</taxon>
        <taxon>Methanobacteriati</taxon>
        <taxon>Methanobacteriota</taxon>
        <taxon>Stenosarchaea group</taxon>
        <taxon>Halobacteria</taxon>
        <taxon>Halobacteriales</taxon>
        <taxon>Haloferacaceae</taxon>
        <taxon>Halogeometricum</taxon>
    </lineage>
</organism>
<dbReference type="InterPro" id="IPR008162">
    <property type="entry name" value="Pyrophosphatase"/>
</dbReference>
<protein>
    <recommendedName>
        <fullName evidence="5">Inorganic pyrophosphatase</fullName>
        <ecNumber evidence="5">3.6.1.1</ecNumber>
    </recommendedName>
    <alternativeName>
        <fullName evidence="5">Pyrophosphate phospho-hydrolase</fullName>
        <shortName evidence="5">PPase</shortName>
    </alternativeName>
</protein>
<evidence type="ECO:0000256" key="6">
    <source>
        <dbReference type="SAM" id="MobiDB-lite"/>
    </source>
</evidence>
<feature type="binding site" evidence="5">
    <location>
        <position position="112"/>
    </location>
    <ligand>
        <name>substrate</name>
    </ligand>
</feature>
<dbReference type="PROSITE" id="PS51318">
    <property type="entry name" value="TAT"/>
    <property type="match status" value="1"/>
</dbReference>
<accession>A0A1I6GFG0</accession>
<feature type="region of interest" description="Disordered" evidence="6">
    <location>
        <begin position="32"/>
        <end position="64"/>
    </location>
</feature>
<evidence type="ECO:0000256" key="2">
    <source>
        <dbReference type="ARBA" id="ARBA00022723"/>
    </source>
</evidence>
<evidence type="ECO:0000256" key="3">
    <source>
        <dbReference type="ARBA" id="ARBA00022801"/>
    </source>
</evidence>
<reference evidence="8" key="1">
    <citation type="submission" date="2016-10" db="EMBL/GenBank/DDBJ databases">
        <authorList>
            <person name="Varghese N."/>
            <person name="Submissions S."/>
        </authorList>
    </citation>
    <scope>NUCLEOTIDE SEQUENCE [LARGE SCALE GENOMIC DNA]</scope>
    <source>
        <strain evidence="8">CGMCC 1.7736</strain>
    </source>
</reference>
<comment type="function">
    <text evidence="5">Catalyzes the hydrolysis of inorganic pyrophosphate (PPi) forming two phosphate ions.</text>
</comment>
<evidence type="ECO:0000256" key="4">
    <source>
        <dbReference type="ARBA" id="ARBA00022842"/>
    </source>
</evidence>
<dbReference type="STRING" id="553469.SAMN04487947_1070"/>
<feature type="binding site" evidence="5">
    <location>
        <position position="127"/>
    </location>
    <ligand>
        <name>Mg(2+)</name>
        <dbReference type="ChEBI" id="CHEBI:18420"/>
        <label>1</label>
    </ligand>
</feature>
<dbReference type="InterPro" id="IPR036649">
    <property type="entry name" value="Pyrophosphatase_sf"/>
</dbReference>
<name>A0A1I6GFG0_9EURY</name>
<comment type="catalytic activity">
    <reaction evidence="5">
        <text>diphosphate + H2O = 2 phosphate + H(+)</text>
        <dbReference type="Rhea" id="RHEA:24576"/>
        <dbReference type="ChEBI" id="CHEBI:15377"/>
        <dbReference type="ChEBI" id="CHEBI:15378"/>
        <dbReference type="ChEBI" id="CHEBI:33019"/>
        <dbReference type="ChEBI" id="CHEBI:43474"/>
        <dbReference type="EC" id="3.6.1.1"/>
    </reaction>
</comment>
<dbReference type="Gene3D" id="3.90.80.10">
    <property type="entry name" value="Inorganic pyrophosphatase"/>
    <property type="match status" value="1"/>
</dbReference>
<gene>
    <name evidence="5" type="primary">ppa</name>
    <name evidence="7" type="ORF">SAMN04487947_1070</name>
</gene>
<keyword evidence="8" id="KW-1185">Reference proteome</keyword>
<feature type="binding site" evidence="5">
    <location>
        <position position="196"/>
    </location>
    <ligand>
        <name>substrate</name>
    </ligand>
</feature>
<feature type="binding site" evidence="5">
    <location>
        <position position="159"/>
    </location>
    <ligand>
        <name>Mg(2+)</name>
        <dbReference type="ChEBI" id="CHEBI:18420"/>
        <label>1</label>
    </ligand>
</feature>
<comment type="similarity">
    <text evidence="5">Belongs to the PPase family.</text>
</comment>
<sequence length="244" mass="26337">MADDNSGLVPSGSRRSFLAGVGSLAGMSAVGRTAASEDGNAHAKQGGSDSMSSHEPTNLVDGVEQTDNFPQTATAVAAIEKGGQIKYEYRKDIPGFILDRALYSSVVYPGDYGFFTQTAGGDGDPLDFLALTEDGLFTGCIFDLRPVAVIRMNDTGEKDDKIIGVPADDPRFGHIEAREDIPEHQQNVIEEFFRTYKNLEPGDAEIVIEGWDSRDAAYDILKQGHQEWKRLQQGNGEGAAESSD</sequence>
<dbReference type="EC" id="3.6.1.1" evidence="5"/>
<evidence type="ECO:0000256" key="5">
    <source>
        <dbReference type="HAMAP-Rule" id="MF_00209"/>
    </source>
</evidence>
<feature type="binding site" evidence="5">
    <location>
        <position position="122"/>
    </location>
    <ligand>
        <name>Mg(2+)</name>
        <dbReference type="ChEBI" id="CHEBI:18420"/>
        <label>1</label>
    </ligand>
</feature>
<feature type="compositionally biased region" description="Polar residues" evidence="6">
    <location>
        <begin position="47"/>
        <end position="56"/>
    </location>
</feature>
<comment type="subcellular location">
    <subcellularLocation>
        <location evidence="5">Cytoplasm</location>
    </subcellularLocation>
</comment>
<dbReference type="AlphaFoldDB" id="A0A1I6GFG0"/>
<dbReference type="CDD" id="cd00412">
    <property type="entry name" value="pyrophosphatase"/>
    <property type="match status" value="1"/>
</dbReference>
<dbReference type="GO" id="GO:0006796">
    <property type="term" value="P:phosphate-containing compound metabolic process"/>
    <property type="evidence" value="ECO:0007669"/>
    <property type="project" value="InterPro"/>
</dbReference>
<feature type="binding site" evidence="5">
    <location>
        <position position="86"/>
    </location>
    <ligand>
        <name>substrate</name>
    </ligand>
</feature>
<keyword evidence="4 5" id="KW-0460">Magnesium</keyword>
<feature type="binding site" evidence="5">
    <location>
        <position position="100"/>
    </location>
    <ligand>
        <name>substrate</name>
    </ligand>
</feature>
<comment type="cofactor">
    <cofactor evidence="1 5">
        <name>Mg(2+)</name>
        <dbReference type="ChEBI" id="CHEBI:18420"/>
    </cofactor>
</comment>
<dbReference type="Proteomes" id="UP000198531">
    <property type="component" value="Unassembled WGS sequence"/>
</dbReference>
<dbReference type="HAMAP" id="MF_00209">
    <property type="entry name" value="Inorganic_PPase"/>
    <property type="match status" value="1"/>
</dbReference>
<dbReference type="GO" id="GO:0000287">
    <property type="term" value="F:magnesium ion binding"/>
    <property type="evidence" value="ECO:0007669"/>
    <property type="project" value="UniProtKB-UniRule"/>
</dbReference>
<dbReference type="PANTHER" id="PTHR10286">
    <property type="entry name" value="INORGANIC PYROPHOSPHATASE"/>
    <property type="match status" value="1"/>
</dbReference>